<feature type="non-terminal residue" evidence="3">
    <location>
        <position position="1"/>
    </location>
</feature>
<keyword evidence="1" id="KW-0347">Helicase</keyword>
<evidence type="ECO:0000259" key="2">
    <source>
        <dbReference type="Pfam" id="PF05970"/>
    </source>
</evidence>
<dbReference type="EC" id="5.6.2.3" evidence="1"/>
<reference evidence="3" key="1">
    <citation type="submission" date="2021-06" db="EMBL/GenBank/DDBJ databases">
        <authorList>
            <person name="Kallberg Y."/>
            <person name="Tangrot J."/>
            <person name="Rosling A."/>
        </authorList>
    </citation>
    <scope>NUCLEOTIDE SEQUENCE</scope>
    <source>
        <strain evidence="3">FL966</strain>
    </source>
</reference>
<dbReference type="GO" id="GO:0000723">
    <property type="term" value="P:telomere maintenance"/>
    <property type="evidence" value="ECO:0007669"/>
    <property type="project" value="InterPro"/>
</dbReference>
<feature type="domain" description="DNA helicase Pif1-like DEAD-box helicase" evidence="2">
    <location>
        <begin position="83"/>
        <end position="253"/>
    </location>
</feature>
<evidence type="ECO:0000313" key="4">
    <source>
        <dbReference type="Proteomes" id="UP000789759"/>
    </source>
</evidence>
<dbReference type="InterPro" id="IPR010285">
    <property type="entry name" value="DNA_helicase_pif1-like_DEAD"/>
</dbReference>
<keyword evidence="1" id="KW-0234">DNA repair</keyword>
<dbReference type="Pfam" id="PF05970">
    <property type="entry name" value="PIF1"/>
    <property type="match status" value="1"/>
</dbReference>
<dbReference type="GO" id="GO:0006281">
    <property type="term" value="P:DNA repair"/>
    <property type="evidence" value="ECO:0007669"/>
    <property type="project" value="UniProtKB-KW"/>
</dbReference>
<keyword evidence="1" id="KW-0067">ATP-binding</keyword>
<keyword evidence="1" id="KW-0233">DNA recombination</keyword>
<dbReference type="Proteomes" id="UP000789759">
    <property type="component" value="Unassembled WGS sequence"/>
</dbReference>
<evidence type="ECO:0000256" key="1">
    <source>
        <dbReference type="RuleBase" id="RU363044"/>
    </source>
</evidence>
<dbReference type="OrthoDB" id="2448136at2759"/>
<keyword evidence="1" id="KW-0227">DNA damage</keyword>
<dbReference type="GO" id="GO:0005524">
    <property type="term" value="F:ATP binding"/>
    <property type="evidence" value="ECO:0007669"/>
    <property type="project" value="UniProtKB-KW"/>
</dbReference>
<organism evidence="3 4">
    <name type="scientific">Cetraspora pellucida</name>
    <dbReference type="NCBI Taxonomy" id="1433469"/>
    <lineage>
        <taxon>Eukaryota</taxon>
        <taxon>Fungi</taxon>
        <taxon>Fungi incertae sedis</taxon>
        <taxon>Mucoromycota</taxon>
        <taxon>Glomeromycotina</taxon>
        <taxon>Glomeromycetes</taxon>
        <taxon>Diversisporales</taxon>
        <taxon>Gigasporaceae</taxon>
        <taxon>Cetraspora</taxon>
    </lineage>
</organism>
<dbReference type="GO" id="GO:0043139">
    <property type="term" value="F:5'-3' DNA helicase activity"/>
    <property type="evidence" value="ECO:0007669"/>
    <property type="project" value="UniProtKB-EC"/>
</dbReference>
<dbReference type="InterPro" id="IPR027417">
    <property type="entry name" value="P-loop_NTPase"/>
</dbReference>
<dbReference type="EMBL" id="CAJVQA010016881">
    <property type="protein sequence ID" value="CAG8745606.1"/>
    <property type="molecule type" value="Genomic_DNA"/>
</dbReference>
<name>A0A9N9IQK2_9GLOM</name>
<keyword evidence="1" id="KW-0547">Nucleotide-binding</keyword>
<dbReference type="Gene3D" id="3.40.50.300">
    <property type="entry name" value="P-loop containing nucleotide triphosphate hydrolases"/>
    <property type="match status" value="1"/>
</dbReference>
<comment type="catalytic activity">
    <reaction evidence="1">
        <text>ATP + H2O = ADP + phosphate + H(+)</text>
        <dbReference type="Rhea" id="RHEA:13065"/>
        <dbReference type="ChEBI" id="CHEBI:15377"/>
        <dbReference type="ChEBI" id="CHEBI:15378"/>
        <dbReference type="ChEBI" id="CHEBI:30616"/>
        <dbReference type="ChEBI" id="CHEBI:43474"/>
        <dbReference type="ChEBI" id="CHEBI:456216"/>
        <dbReference type="EC" id="5.6.2.3"/>
    </reaction>
</comment>
<comment type="similarity">
    <text evidence="1">Belongs to the helicase family.</text>
</comment>
<keyword evidence="1" id="KW-0378">Hydrolase</keyword>
<dbReference type="InterPro" id="IPR051055">
    <property type="entry name" value="PIF1_helicase"/>
</dbReference>
<dbReference type="SUPFAM" id="SSF52540">
    <property type="entry name" value="P-loop containing nucleoside triphosphate hydrolases"/>
    <property type="match status" value="1"/>
</dbReference>
<comment type="caution">
    <text evidence="3">The sequence shown here is derived from an EMBL/GenBank/DDBJ whole genome shotgun (WGS) entry which is preliminary data.</text>
</comment>
<dbReference type="GO" id="GO:0016787">
    <property type="term" value="F:hydrolase activity"/>
    <property type="evidence" value="ECO:0007669"/>
    <property type="project" value="UniProtKB-KW"/>
</dbReference>
<proteinExistence type="inferred from homology"/>
<comment type="cofactor">
    <cofactor evidence="1">
        <name>Mg(2+)</name>
        <dbReference type="ChEBI" id="CHEBI:18420"/>
    </cofactor>
</comment>
<evidence type="ECO:0000313" key="3">
    <source>
        <dbReference type="EMBL" id="CAG8745606.1"/>
    </source>
</evidence>
<dbReference type="PANTHER" id="PTHR47642:SF5">
    <property type="entry name" value="ATP-DEPENDENT DNA HELICASE"/>
    <property type="match status" value="1"/>
</dbReference>
<dbReference type="GO" id="GO:0006310">
    <property type="term" value="P:DNA recombination"/>
    <property type="evidence" value="ECO:0007669"/>
    <property type="project" value="UniProtKB-KW"/>
</dbReference>
<accession>A0A9N9IQK2</accession>
<keyword evidence="4" id="KW-1185">Reference proteome</keyword>
<sequence length="256" mass="29639">YDNTDDVDLLDNQDDFNINNLIFSSSYEFIHSGLHDIKFIDNVIFYLYLKDKFNIKKKEQQTFQKEPDAINYNDKKQVQSSYLNDEQKKAFLLVCNHCEQNYSDNLNKLPQLLMFLSGAEGTGKSKVINAIAEYFDQTNQKITFNLCAPTGVTASNIGNCTLYSLCEFGFDDDYGTCKYNFLKKILKKMLQERWANIEYVIIDKVSIIGQRLITQLHTYIKEAKIFQDDTIPFAGLNIIFVGDFLQLLPVLDQPLY</sequence>
<gene>
    <name evidence="3" type="ORF">CPELLU_LOCUS14357</name>
</gene>
<dbReference type="PANTHER" id="PTHR47642">
    <property type="entry name" value="ATP-DEPENDENT DNA HELICASE"/>
    <property type="match status" value="1"/>
</dbReference>
<dbReference type="AlphaFoldDB" id="A0A9N9IQK2"/>
<protein>
    <recommendedName>
        <fullName evidence="1">ATP-dependent DNA helicase</fullName>
        <ecNumber evidence="1">5.6.2.3</ecNumber>
    </recommendedName>
</protein>